<proteinExistence type="predicted"/>
<feature type="compositionally biased region" description="Basic and acidic residues" evidence="1">
    <location>
        <begin position="207"/>
        <end position="222"/>
    </location>
</feature>
<organism evidence="3 4">
    <name type="scientific">Streptomyces scabichelini</name>
    <dbReference type="NCBI Taxonomy" id="2711217"/>
    <lineage>
        <taxon>Bacteria</taxon>
        <taxon>Bacillati</taxon>
        <taxon>Actinomycetota</taxon>
        <taxon>Actinomycetes</taxon>
        <taxon>Kitasatosporales</taxon>
        <taxon>Streptomycetaceae</taxon>
        <taxon>Streptomyces</taxon>
    </lineage>
</organism>
<dbReference type="Proteomes" id="UP000472335">
    <property type="component" value="Unassembled WGS sequence"/>
</dbReference>
<accession>A0A6G4VDS5</accession>
<evidence type="ECO:0000313" key="4">
    <source>
        <dbReference type="Proteomes" id="UP000472335"/>
    </source>
</evidence>
<gene>
    <name evidence="3" type="ORF">G5C60_32940</name>
</gene>
<sequence length="222" mass="23800">MLAAVVLAAVVLAGLGMSQAHADAPAKVDAAAPNLAVVMANGTGRTTSLRSGELDFARLWQLLGPSYTATEMVPQDWFEGRFPPVRATVVWGLTGVGGWPETERPPGGDVYMGRQDQVFLADDGTPWVRTDLSMDVNDDDIRWHRAPRSVFDQLERRELFGPGPTAAGRPDPTAGVWWAIPGLAAGLALGSGGTRLIRRASMGAEPRPPREPGEPRQELIDL</sequence>
<dbReference type="AlphaFoldDB" id="A0A6G4VDS5"/>
<feature type="chain" id="PRO_5026176123" evidence="2">
    <location>
        <begin position="23"/>
        <end position="222"/>
    </location>
</feature>
<protein>
    <submittedName>
        <fullName evidence="3">Uncharacterized protein</fullName>
    </submittedName>
</protein>
<evidence type="ECO:0000313" key="3">
    <source>
        <dbReference type="EMBL" id="NGO12288.1"/>
    </source>
</evidence>
<keyword evidence="4" id="KW-1185">Reference proteome</keyword>
<evidence type="ECO:0000256" key="1">
    <source>
        <dbReference type="SAM" id="MobiDB-lite"/>
    </source>
</evidence>
<dbReference type="EMBL" id="JAAKZY010000134">
    <property type="protein sequence ID" value="NGO12288.1"/>
    <property type="molecule type" value="Genomic_DNA"/>
</dbReference>
<feature type="region of interest" description="Disordered" evidence="1">
    <location>
        <begin position="200"/>
        <end position="222"/>
    </location>
</feature>
<dbReference type="RefSeq" id="WP_165264690.1">
    <property type="nucleotide sequence ID" value="NZ_JAAKZY010000134.1"/>
</dbReference>
<evidence type="ECO:0000256" key="2">
    <source>
        <dbReference type="SAM" id="SignalP"/>
    </source>
</evidence>
<name>A0A6G4VDS5_9ACTN</name>
<reference evidence="3 4" key="1">
    <citation type="submission" date="2020-02" db="EMBL/GenBank/DDBJ databases">
        <title>Whole-genome analyses of novel actinobacteria.</title>
        <authorList>
            <person name="Sahin N."/>
            <person name="Gencbay T."/>
        </authorList>
    </citation>
    <scope>NUCLEOTIDE SEQUENCE [LARGE SCALE GENOMIC DNA]</scope>
    <source>
        <strain evidence="3 4">HC44</strain>
    </source>
</reference>
<feature type="signal peptide" evidence="2">
    <location>
        <begin position="1"/>
        <end position="22"/>
    </location>
</feature>
<keyword evidence="2" id="KW-0732">Signal</keyword>
<comment type="caution">
    <text evidence="3">The sequence shown here is derived from an EMBL/GenBank/DDBJ whole genome shotgun (WGS) entry which is preliminary data.</text>
</comment>